<gene>
    <name evidence="2" type="ORF">BINO364_LOCUS4688</name>
</gene>
<feature type="signal peptide" evidence="1">
    <location>
        <begin position="1"/>
        <end position="22"/>
    </location>
</feature>
<dbReference type="PANTHER" id="PTHR21398">
    <property type="entry name" value="AGAP007094-PA"/>
    <property type="match status" value="1"/>
</dbReference>
<feature type="chain" id="PRO_5035421461" evidence="1">
    <location>
        <begin position="23"/>
        <end position="266"/>
    </location>
</feature>
<feature type="non-terminal residue" evidence="2">
    <location>
        <position position="266"/>
    </location>
</feature>
<dbReference type="AlphaFoldDB" id="A0A8J9V172"/>
<keyword evidence="3" id="KW-1185">Reference proteome</keyword>
<dbReference type="EMBL" id="OV170232">
    <property type="protein sequence ID" value="CAH0718160.1"/>
    <property type="molecule type" value="Genomic_DNA"/>
</dbReference>
<evidence type="ECO:0000313" key="3">
    <source>
        <dbReference type="Proteomes" id="UP000838878"/>
    </source>
</evidence>
<dbReference type="PANTHER" id="PTHR21398:SF1">
    <property type="entry name" value="FI03705P"/>
    <property type="match status" value="1"/>
</dbReference>
<dbReference type="SMART" id="SM00718">
    <property type="entry name" value="DM4_12"/>
    <property type="match status" value="1"/>
</dbReference>
<sequence>MCAVRSFLSFLLLAIVFCQSQAREDINDLNINNDTRVLSRRKRFIIFPEGSSFQLVFCTTYPSVSVIGDIILWGNTAALAFELPQDPYSPFNHRADPLHRRMDTKTIYYTDFDGNIVHKEPYKRKFIVNPAFAKRSVDEMVSPEFKIDRKQMHASKHTREFLKGGHSVDFHRSSRAGLYQQIEALLQGFGADGRSCLLKTLCLIGQSQNDPQGAFLQEILRAVFTLPKTDKLDNVNEDYDAAFTATTPCSELYPECVDSDLKGQLM</sequence>
<organism evidence="2 3">
    <name type="scientific">Brenthis ino</name>
    <name type="common">lesser marbled fritillary</name>
    <dbReference type="NCBI Taxonomy" id="405034"/>
    <lineage>
        <taxon>Eukaryota</taxon>
        <taxon>Metazoa</taxon>
        <taxon>Ecdysozoa</taxon>
        <taxon>Arthropoda</taxon>
        <taxon>Hexapoda</taxon>
        <taxon>Insecta</taxon>
        <taxon>Pterygota</taxon>
        <taxon>Neoptera</taxon>
        <taxon>Endopterygota</taxon>
        <taxon>Lepidoptera</taxon>
        <taxon>Glossata</taxon>
        <taxon>Ditrysia</taxon>
        <taxon>Papilionoidea</taxon>
        <taxon>Nymphalidae</taxon>
        <taxon>Heliconiinae</taxon>
        <taxon>Argynnini</taxon>
        <taxon>Brenthis</taxon>
    </lineage>
</organism>
<protein>
    <submittedName>
        <fullName evidence="2">Uncharacterized protein</fullName>
    </submittedName>
</protein>
<evidence type="ECO:0000256" key="1">
    <source>
        <dbReference type="SAM" id="SignalP"/>
    </source>
</evidence>
<proteinExistence type="predicted"/>
<dbReference type="InterPro" id="IPR006631">
    <property type="entry name" value="DM4_12"/>
</dbReference>
<dbReference type="Pfam" id="PF07841">
    <property type="entry name" value="DM4_12"/>
    <property type="match status" value="1"/>
</dbReference>
<reference evidence="2" key="1">
    <citation type="submission" date="2021-12" db="EMBL/GenBank/DDBJ databases">
        <authorList>
            <person name="Martin H S."/>
        </authorList>
    </citation>
    <scope>NUCLEOTIDE SEQUENCE</scope>
</reference>
<evidence type="ECO:0000313" key="2">
    <source>
        <dbReference type="EMBL" id="CAH0718160.1"/>
    </source>
</evidence>
<dbReference type="Proteomes" id="UP000838878">
    <property type="component" value="Chromosome 12"/>
</dbReference>
<keyword evidence="1" id="KW-0732">Signal</keyword>
<name>A0A8J9V172_9NEOP</name>
<accession>A0A8J9V172</accession>
<dbReference type="OrthoDB" id="6617264at2759"/>